<name>A0A1J5PS68_9ZZZZ</name>
<protein>
    <submittedName>
        <fullName evidence="1">Uncharacterized protein</fullName>
    </submittedName>
</protein>
<proteinExistence type="predicted"/>
<accession>A0A1J5PS68</accession>
<dbReference type="AlphaFoldDB" id="A0A1J5PS68"/>
<reference evidence="1" key="1">
    <citation type="submission" date="2016-10" db="EMBL/GenBank/DDBJ databases">
        <title>Sequence of Gallionella enrichment culture.</title>
        <authorList>
            <person name="Poehlein A."/>
            <person name="Muehling M."/>
            <person name="Daniel R."/>
        </authorList>
    </citation>
    <scope>NUCLEOTIDE SEQUENCE</scope>
</reference>
<dbReference type="EMBL" id="MLJW01004131">
    <property type="protein sequence ID" value="OIQ70583.1"/>
    <property type="molecule type" value="Genomic_DNA"/>
</dbReference>
<evidence type="ECO:0000313" key="1">
    <source>
        <dbReference type="EMBL" id="OIQ70583.1"/>
    </source>
</evidence>
<sequence length="290" mass="32384">MFAQRAARLLVQRFDILCHVFARQHAHRLDHAEGKTTRHAGQGLVPAKRQQGFKLRRDLAVDEVLQTATDLFDHVVPGLVVHEGLDKRFERVGPRDQLADGGGAPHQAPLLGEIKLCVRRVVETIRPQMEFWFQRLHGGLAQGARLVRGCTLVLTKPEPFKTANEFALYRHFALVVHLGHEGLLLLQTAHQYRCAPVDKSLGQTSMQRIRQAVFYSARLVAPMTFVIYPAATLCDISPCANIRQSFRDCVDIAISAVDARNRRGKPVGRDAATIMHKVEDAGQQRCVLAA</sequence>
<gene>
    <name evidence="1" type="ORF">GALL_478030</name>
</gene>
<organism evidence="1">
    <name type="scientific">mine drainage metagenome</name>
    <dbReference type="NCBI Taxonomy" id="410659"/>
    <lineage>
        <taxon>unclassified sequences</taxon>
        <taxon>metagenomes</taxon>
        <taxon>ecological metagenomes</taxon>
    </lineage>
</organism>
<comment type="caution">
    <text evidence="1">The sequence shown here is derived from an EMBL/GenBank/DDBJ whole genome shotgun (WGS) entry which is preliminary data.</text>
</comment>